<feature type="compositionally biased region" description="Polar residues" evidence="4">
    <location>
        <begin position="527"/>
        <end position="547"/>
    </location>
</feature>
<feature type="region of interest" description="Disordered" evidence="4">
    <location>
        <begin position="695"/>
        <end position="715"/>
    </location>
</feature>
<dbReference type="CDD" id="cd06257">
    <property type="entry name" value="DnaJ"/>
    <property type="match status" value="1"/>
</dbReference>
<dbReference type="InterPro" id="IPR032675">
    <property type="entry name" value="LRR_dom_sf"/>
</dbReference>
<dbReference type="FunFam" id="3.80.10.10:FF:000732">
    <property type="entry name" value="GD11101"/>
    <property type="match status" value="1"/>
</dbReference>
<dbReference type="PRINTS" id="PR00625">
    <property type="entry name" value="JDOMAIN"/>
</dbReference>
<dbReference type="EMBL" id="KQ414915">
    <property type="protein sequence ID" value="KOC59494.1"/>
    <property type="molecule type" value="Genomic_DNA"/>
</dbReference>
<dbReference type="InterPro" id="IPR052594">
    <property type="entry name" value="J_domain-containing_protein"/>
</dbReference>
<dbReference type="InterPro" id="IPR018253">
    <property type="entry name" value="DnaJ_domain_CS"/>
</dbReference>
<dbReference type="PROSITE" id="PS50076">
    <property type="entry name" value="DNAJ_2"/>
    <property type="match status" value="1"/>
</dbReference>
<dbReference type="Gene3D" id="3.80.10.10">
    <property type="entry name" value="Ribonuclease Inhibitor"/>
    <property type="match status" value="1"/>
</dbReference>
<dbReference type="OrthoDB" id="676979at2759"/>
<dbReference type="STRING" id="597456.A0A0L7QLQ4"/>
<feature type="region of interest" description="Disordered" evidence="4">
    <location>
        <begin position="624"/>
        <end position="645"/>
    </location>
</feature>
<evidence type="ECO:0000256" key="4">
    <source>
        <dbReference type="SAM" id="MobiDB-lite"/>
    </source>
</evidence>
<dbReference type="PANTHER" id="PTHR44144:SF1">
    <property type="entry name" value="DNAJ HOMOLOG SUBFAMILY C MEMBER 9"/>
    <property type="match status" value="1"/>
</dbReference>
<name>A0A0L7QLQ4_9HYME</name>
<feature type="domain" description="J" evidence="5">
    <location>
        <begin position="16"/>
        <end position="83"/>
    </location>
</feature>
<keyword evidence="7" id="KW-1185">Reference proteome</keyword>
<sequence length="810" mass="92392">MTSLLDLCEQYFGARDFYEVLKIPTTANDKQVKKAYHQLSLLVHPDRVEEDIKAEATEKFKVLGRIHSILSDTEKRKIYDQSGQYDEESEEVMMRNWADYWKSLFKKISVEDINNYKQTYKGSEIETKDLKRAYMDSKGDMDYILESVPFTSCEEEPRIHSIIQELIEKGEVPEYEAFTQESEKKKQRRKRKNNTIDRSIKMGTIVQLFLFVVLCASVGGVHGVCRHVPNEDMIEYLCVGGQLSDLDNLPVYTGKIRIQDMPVSRITQDTFSRFGSDLWVLGCSHCGITDIEDRAFQRLNNLQQLSLNNNHLTTVKESWFKGLDSLTYLDLNYNNIESVENGVFESLPSLVDLRLSGNRLECLNLEDMSHLKDLKRMFLTENSEFKCPNAVSAFLGSQGVSLEKDPEWSRLTSDLVPVELPIDYDTDDEETLTEEPTTRLPIYRERLHPPTMTPPSAVESTVPHIAPRFQTTEEVLYRPTYNTPDWRMTAKPSTVNYEDTARSTTNSPYDDPMRTYTTPRLVVSIDETTNSPPETTYNSQDVTSTLRTWPRFPESTSARPELPAYPPHRNEDGRYTEQPYYSSPINSFPLAPSPEDGERQTPTFVDPNAEVTTSLVRTDWTEMKTDDSSKMDNQVPTNHVSRPLPPSLVEPMPPDNVHQAPYYESTVTVHSPQLVNNLPQQEEVTPGAVPIETTTDKPLPNCPTRNSSPSSSQSSVAMIWAKEAEEADRLDKMLKIENEENAAANNLMLAIQSRNEARASQSDKFFDSLIDKYAKIAEKPSKKRSLATKSPKTSKIMKTTKKQRKGHKSL</sequence>
<dbReference type="GO" id="GO:0031072">
    <property type="term" value="F:heat shock protein binding"/>
    <property type="evidence" value="ECO:0007669"/>
    <property type="project" value="TreeGrafter"/>
</dbReference>
<feature type="compositionally biased region" description="Polar residues" evidence="4">
    <location>
        <begin position="787"/>
        <end position="797"/>
    </location>
</feature>
<evidence type="ECO:0000313" key="6">
    <source>
        <dbReference type="EMBL" id="KOC59494.1"/>
    </source>
</evidence>
<dbReference type="Pfam" id="PF00226">
    <property type="entry name" value="DnaJ"/>
    <property type="match status" value="1"/>
</dbReference>
<gene>
    <name evidence="6" type="ORF">WH47_10640</name>
</gene>
<accession>A0A0L7QLQ4</accession>
<protein>
    <submittedName>
        <fullName evidence="6">J domain-containing protein</fullName>
    </submittedName>
</protein>
<dbReference type="InterPro" id="IPR001611">
    <property type="entry name" value="Leu-rich_rpt"/>
</dbReference>
<evidence type="ECO:0000256" key="2">
    <source>
        <dbReference type="ARBA" id="ARBA00022614"/>
    </source>
</evidence>
<organism evidence="6 7">
    <name type="scientific">Habropoda laboriosa</name>
    <dbReference type="NCBI Taxonomy" id="597456"/>
    <lineage>
        <taxon>Eukaryota</taxon>
        <taxon>Metazoa</taxon>
        <taxon>Ecdysozoa</taxon>
        <taxon>Arthropoda</taxon>
        <taxon>Hexapoda</taxon>
        <taxon>Insecta</taxon>
        <taxon>Pterygota</taxon>
        <taxon>Neoptera</taxon>
        <taxon>Endopterygota</taxon>
        <taxon>Hymenoptera</taxon>
        <taxon>Apocrita</taxon>
        <taxon>Aculeata</taxon>
        <taxon>Apoidea</taxon>
        <taxon>Anthophila</taxon>
        <taxon>Apidae</taxon>
        <taxon>Habropoda</taxon>
    </lineage>
</organism>
<evidence type="ECO:0000256" key="3">
    <source>
        <dbReference type="ARBA" id="ARBA00022737"/>
    </source>
</evidence>
<dbReference type="InterPro" id="IPR001623">
    <property type="entry name" value="DnaJ_domain"/>
</dbReference>
<dbReference type="SUPFAM" id="SSF46565">
    <property type="entry name" value="Chaperone J-domain"/>
    <property type="match status" value="1"/>
</dbReference>
<evidence type="ECO:0000313" key="7">
    <source>
        <dbReference type="Proteomes" id="UP000053825"/>
    </source>
</evidence>
<dbReference type="SMART" id="SM00271">
    <property type="entry name" value="DnaJ"/>
    <property type="match status" value="1"/>
</dbReference>
<keyword evidence="3" id="KW-0677">Repeat</keyword>
<proteinExistence type="predicted"/>
<evidence type="ECO:0000259" key="5">
    <source>
        <dbReference type="PROSITE" id="PS50076"/>
    </source>
</evidence>
<dbReference type="PROSITE" id="PS00636">
    <property type="entry name" value="DNAJ_1"/>
    <property type="match status" value="1"/>
</dbReference>
<feature type="region of interest" description="Disordered" evidence="4">
    <location>
        <begin position="779"/>
        <end position="810"/>
    </location>
</feature>
<dbReference type="Pfam" id="PF13855">
    <property type="entry name" value="LRR_8"/>
    <property type="match status" value="1"/>
</dbReference>
<feature type="compositionally biased region" description="Basic residues" evidence="4">
    <location>
        <begin position="798"/>
        <end position="810"/>
    </location>
</feature>
<dbReference type="FunFam" id="1.10.287.110:FF:000035">
    <property type="entry name" value="DnaJ homolog subfamily C member 9"/>
    <property type="match status" value="1"/>
</dbReference>
<dbReference type="Proteomes" id="UP000053825">
    <property type="component" value="Unassembled WGS sequence"/>
</dbReference>
<dbReference type="PROSITE" id="PS51450">
    <property type="entry name" value="LRR"/>
    <property type="match status" value="1"/>
</dbReference>
<feature type="region of interest" description="Disordered" evidence="4">
    <location>
        <begin position="527"/>
        <end position="605"/>
    </location>
</feature>
<evidence type="ECO:0000256" key="1">
    <source>
        <dbReference type="ARBA" id="ARBA00022553"/>
    </source>
</evidence>
<dbReference type="SUPFAM" id="SSF52058">
    <property type="entry name" value="L domain-like"/>
    <property type="match status" value="1"/>
</dbReference>
<dbReference type="InterPro" id="IPR036869">
    <property type="entry name" value="J_dom_sf"/>
</dbReference>
<dbReference type="GO" id="GO:0005737">
    <property type="term" value="C:cytoplasm"/>
    <property type="evidence" value="ECO:0007669"/>
    <property type="project" value="TreeGrafter"/>
</dbReference>
<feature type="compositionally biased region" description="Polar residues" evidence="4">
    <location>
        <begin position="631"/>
        <end position="640"/>
    </location>
</feature>
<dbReference type="PANTHER" id="PTHR44144">
    <property type="entry name" value="DNAJ HOMOLOG SUBFAMILY C MEMBER 9"/>
    <property type="match status" value="1"/>
</dbReference>
<dbReference type="SMART" id="SM00369">
    <property type="entry name" value="LRR_TYP"/>
    <property type="match status" value="3"/>
</dbReference>
<dbReference type="GO" id="GO:0005634">
    <property type="term" value="C:nucleus"/>
    <property type="evidence" value="ECO:0007669"/>
    <property type="project" value="TreeGrafter"/>
</dbReference>
<reference evidence="6 7" key="1">
    <citation type="submission" date="2015-07" db="EMBL/GenBank/DDBJ databases">
        <title>The genome of Habropoda laboriosa.</title>
        <authorList>
            <person name="Pan H."/>
            <person name="Kapheim K."/>
        </authorList>
    </citation>
    <scope>NUCLEOTIDE SEQUENCE [LARGE SCALE GENOMIC DNA]</scope>
    <source>
        <strain evidence="6">0110345459</strain>
    </source>
</reference>
<keyword evidence="2" id="KW-0433">Leucine-rich repeat</keyword>
<keyword evidence="1" id="KW-0597">Phosphoprotein</keyword>
<dbReference type="InterPro" id="IPR056453">
    <property type="entry name" value="HTH_DNAJC9"/>
</dbReference>
<dbReference type="AlphaFoldDB" id="A0A0L7QLQ4"/>
<dbReference type="Pfam" id="PF23302">
    <property type="entry name" value="HTH_DNAJC9"/>
    <property type="match status" value="1"/>
</dbReference>
<dbReference type="Gene3D" id="1.10.287.110">
    <property type="entry name" value="DnaJ domain"/>
    <property type="match status" value="1"/>
</dbReference>
<dbReference type="InterPro" id="IPR003591">
    <property type="entry name" value="Leu-rich_rpt_typical-subtyp"/>
</dbReference>